<feature type="domain" description="Fumarylacetoacetase-like C-terminal" evidence="3">
    <location>
        <begin position="34"/>
        <end position="231"/>
    </location>
</feature>
<keyword evidence="5" id="KW-1185">Reference proteome</keyword>
<dbReference type="OMA" id="RIMTLYP"/>
<keyword evidence="2" id="KW-0479">Metal-binding</keyword>
<dbReference type="PANTHER" id="PTHR11820:SF7">
    <property type="entry name" value="ACYLPYRUVASE FAHD1, MITOCHONDRIAL"/>
    <property type="match status" value="1"/>
</dbReference>
<dbReference type="GeneID" id="9065242"/>
<reference evidence="4 5" key="1">
    <citation type="submission" date="2008-07" db="EMBL/GenBank/DDBJ databases">
        <authorList>
            <person name="El-Sayed N."/>
            <person name="Caler E."/>
            <person name="Inman J."/>
            <person name="Amedeo P."/>
            <person name="Hass B."/>
            <person name="Wortman J."/>
        </authorList>
    </citation>
    <scope>NUCLEOTIDE SEQUENCE [LARGE SCALE GENOMIC DNA]</scope>
    <source>
        <strain evidence="5">ATCC 50983 / TXsc</strain>
    </source>
</reference>
<dbReference type="Gene3D" id="3.90.850.10">
    <property type="entry name" value="Fumarylacetoacetase-like, C-terminal domain"/>
    <property type="match status" value="1"/>
</dbReference>
<dbReference type="Proteomes" id="UP000007800">
    <property type="component" value="Unassembled WGS sequence"/>
</dbReference>
<evidence type="ECO:0000256" key="1">
    <source>
        <dbReference type="ARBA" id="ARBA00010211"/>
    </source>
</evidence>
<dbReference type="SUPFAM" id="SSF56529">
    <property type="entry name" value="FAH"/>
    <property type="match status" value="1"/>
</dbReference>
<organism evidence="5">
    <name type="scientific">Perkinsus marinus (strain ATCC 50983 / TXsc)</name>
    <dbReference type="NCBI Taxonomy" id="423536"/>
    <lineage>
        <taxon>Eukaryota</taxon>
        <taxon>Sar</taxon>
        <taxon>Alveolata</taxon>
        <taxon>Perkinsozoa</taxon>
        <taxon>Perkinsea</taxon>
        <taxon>Perkinsida</taxon>
        <taxon>Perkinsidae</taxon>
        <taxon>Perkinsus</taxon>
    </lineage>
</organism>
<dbReference type="AlphaFoldDB" id="C5LA24"/>
<dbReference type="RefSeq" id="XP_002774464.1">
    <property type="nucleotide sequence ID" value="XM_002774418.1"/>
</dbReference>
<dbReference type="EMBL" id="GG680729">
    <property type="protein sequence ID" value="EER06280.1"/>
    <property type="molecule type" value="Genomic_DNA"/>
</dbReference>
<dbReference type="Pfam" id="PF01557">
    <property type="entry name" value="FAA_hydrolase"/>
    <property type="match status" value="1"/>
</dbReference>
<evidence type="ECO:0000256" key="2">
    <source>
        <dbReference type="ARBA" id="ARBA00022723"/>
    </source>
</evidence>
<dbReference type="InterPro" id="IPR011234">
    <property type="entry name" value="Fumarylacetoacetase-like_C"/>
</dbReference>
<dbReference type="GO" id="GO:0046872">
    <property type="term" value="F:metal ion binding"/>
    <property type="evidence" value="ECO:0007669"/>
    <property type="project" value="UniProtKB-KW"/>
</dbReference>
<name>C5LA24_PERM5</name>
<evidence type="ECO:0000313" key="5">
    <source>
        <dbReference type="Proteomes" id="UP000007800"/>
    </source>
</evidence>
<dbReference type="InParanoid" id="C5LA24"/>
<dbReference type="GO" id="GO:0018773">
    <property type="term" value="F:acetylpyruvate hydrolase activity"/>
    <property type="evidence" value="ECO:0007669"/>
    <property type="project" value="TreeGrafter"/>
</dbReference>
<accession>C5LA24</accession>
<dbReference type="PANTHER" id="PTHR11820">
    <property type="entry name" value="ACYLPYRUVASE"/>
    <property type="match status" value="1"/>
</dbReference>
<sequence>VLSRRALSMVQASPHGYTPRWASGRPFSLPIPSKILCVAKNFAASKEELNSHRTNLPASMDKAIIFSKSFTSLVPITQPIHLQQRTDVYYETELALLITKQDCLASVGGIAIALDLTLKDVQNSCKTAGGSWETAKAFDGSCPISDWVEVDGLSEDSQWEISTTIDDQLVQQQSTTDMLVPIGHLLSQLTKSFTLLPGDIILTGTPVLPLGPGPLKPNMLLELIIQPSIGTVTTRTS</sequence>
<proteinExistence type="inferred from homology"/>
<dbReference type="InterPro" id="IPR036663">
    <property type="entry name" value="Fumarylacetoacetase_C_sf"/>
</dbReference>
<comment type="similarity">
    <text evidence="1">Belongs to the FAH family.</text>
</comment>
<dbReference type="OrthoDB" id="411064at2759"/>
<protein>
    <submittedName>
        <fullName evidence="4">Protein ycgM, putative</fullName>
    </submittedName>
</protein>
<evidence type="ECO:0000259" key="3">
    <source>
        <dbReference type="Pfam" id="PF01557"/>
    </source>
</evidence>
<feature type="non-terminal residue" evidence="4">
    <location>
        <position position="1"/>
    </location>
</feature>
<evidence type="ECO:0000313" key="4">
    <source>
        <dbReference type="EMBL" id="EER06280.1"/>
    </source>
</evidence>
<gene>
    <name evidence="4" type="ORF">Pmar_PMAR006045</name>
</gene>